<protein>
    <recommendedName>
        <fullName evidence="3">Peptidase S24/S26A/S26B/S26C domain-containing protein</fullName>
    </recommendedName>
</protein>
<evidence type="ECO:0000313" key="1">
    <source>
        <dbReference type="EMBL" id="MDW5596812.1"/>
    </source>
</evidence>
<sequence length="203" mass="21789">MHASGTQSARWRMTRPMRITAIDNRGLPRGMLGAGTPAFTLGGVLRQPRVVASVTRTSAVTDHEPPPACEGGGCGPARTVQLPQACGTRTLAFDFQNDGFRQSGDRLTVIPQLRPGTRTYVNCAPDAGIVLTEGDSLLSPGLLAVEQISGVRRVFGLARRASVTLRASNENYGGDCRLTSPPRPDLFEWCYTTSTAVTFTRVK</sequence>
<dbReference type="RefSeq" id="WP_318599249.1">
    <property type="nucleotide sequence ID" value="NZ_JAWSTH010000066.1"/>
</dbReference>
<keyword evidence="2" id="KW-1185">Reference proteome</keyword>
<proteinExistence type="predicted"/>
<evidence type="ECO:0008006" key="3">
    <source>
        <dbReference type="Google" id="ProtNLM"/>
    </source>
</evidence>
<evidence type="ECO:0000313" key="2">
    <source>
        <dbReference type="Proteomes" id="UP001284601"/>
    </source>
</evidence>
<name>A0ABU4HVV8_9ACTN</name>
<organism evidence="1 2">
    <name type="scientific">Conexibacter stalactiti</name>
    <dbReference type="NCBI Taxonomy" id="1940611"/>
    <lineage>
        <taxon>Bacteria</taxon>
        <taxon>Bacillati</taxon>
        <taxon>Actinomycetota</taxon>
        <taxon>Thermoleophilia</taxon>
        <taxon>Solirubrobacterales</taxon>
        <taxon>Conexibacteraceae</taxon>
        <taxon>Conexibacter</taxon>
    </lineage>
</organism>
<reference evidence="2" key="1">
    <citation type="submission" date="2023-07" db="EMBL/GenBank/DDBJ databases">
        <title>Conexibacter stalactiti sp. nov., isolated from stalactites in a lava cave and emended description of the genus Conexibacter.</title>
        <authorList>
            <person name="Lee S.D."/>
        </authorList>
    </citation>
    <scope>NUCLEOTIDE SEQUENCE [LARGE SCALE GENOMIC DNA]</scope>
    <source>
        <strain evidence="2">KCTC 39840</strain>
    </source>
</reference>
<comment type="caution">
    <text evidence="1">The sequence shown here is derived from an EMBL/GenBank/DDBJ whole genome shotgun (WGS) entry which is preliminary data.</text>
</comment>
<dbReference type="Proteomes" id="UP001284601">
    <property type="component" value="Unassembled WGS sequence"/>
</dbReference>
<gene>
    <name evidence="1" type="ORF">R7226_20870</name>
</gene>
<accession>A0ABU4HVV8</accession>
<dbReference type="EMBL" id="JAWSTH010000066">
    <property type="protein sequence ID" value="MDW5596812.1"/>
    <property type="molecule type" value="Genomic_DNA"/>
</dbReference>